<reference evidence="11" key="1">
    <citation type="submission" date="2020-06" db="EMBL/GenBank/DDBJ databases">
        <authorList>
            <person name="Li T."/>
            <person name="Hu X."/>
            <person name="Zhang T."/>
            <person name="Song X."/>
            <person name="Zhang H."/>
            <person name="Dai N."/>
            <person name="Sheng W."/>
            <person name="Hou X."/>
            <person name="Wei L."/>
        </authorList>
    </citation>
    <scope>NUCLEOTIDE SEQUENCE</scope>
    <source>
        <strain evidence="11">3651</strain>
        <tissue evidence="11">Leaf</tissue>
    </source>
</reference>
<feature type="binding site" description="in inhibited form" evidence="8">
    <location>
        <position position="118"/>
    </location>
    <ligand>
        <name>Zn(2+)</name>
        <dbReference type="ChEBI" id="CHEBI:29105"/>
        <label>2</label>
        <note>catalytic</note>
    </ligand>
</feature>
<evidence type="ECO:0000313" key="12">
    <source>
        <dbReference type="Proteomes" id="UP001293254"/>
    </source>
</evidence>
<keyword evidence="4" id="KW-0378">Hydrolase</keyword>
<dbReference type="InterPro" id="IPR024079">
    <property type="entry name" value="MetalloPept_cat_dom_sf"/>
</dbReference>
<comment type="cofactor">
    <cofactor evidence="8">
        <name>Zn(2+)</name>
        <dbReference type="ChEBI" id="CHEBI:29105"/>
    </cofactor>
    <text evidence="8">Binds 2 Zn(2+) ions per subunit.</text>
</comment>
<dbReference type="CDD" id="cd04278">
    <property type="entry name" value="ZnMc_MMP"/>
    <property type="match status" value="1"/>
</dbReference>
<dbReference type="SMART" id="SM00235">
    <property type="entry name" value="ZnMc"/>
    <property type="match status" value="1"/>
</dbReference>
<dbReference type="InterPro" id="IPR001818">
    <property type="entry name" value="Pept_M10_metallopeptidase"/>
</dbReference>
<feature type="binding site" evidence="8">
    <location>
        <position position="207"/>
    </location>
    <ligand>
        <name>Zn(2+)</name>
        <dbReference type="ChEBI" id="CHEBI:29105"/>
        <label>1</label>
    </ligand>
</feature>
<feature type="binding site" evidence="8">
    <location>
        <position position="264"/>
    </location>
    <ligand>
        <name>Zn(2+)</name>
        <dbReference type="ChEBI" id="CHEBI:29105"/>
        <label>2</label>
        <note>catalytic</note>
    </ligand>
</feature>
<keyword evidence="6" id="KW-0482">Metalloprotease</keyword>
<dbReference type="GO" id="GO:0008270">
    <property type="term" value="F:zinc ion binding"/>
    <property type="evidence" value="ECO:0007669"/>
    <property type="project" value="InterPro"/>
</dbReference>
<dbReference type="GO" id="GO:0030198">
    <property type="term" value="P:extracellular matrix organization"/>
    <property type="evidence" value="ECO:0007669"/>
    <property type="project" value="TreeGrafter"/>
</dbReference>
<evidence type="ECO:0000256" key="2">
    <source>
        <dbReference type="ARBA" id="ARBA00022670"/>
    </source>
</evidence>
<feature type="binding site" evidence="8">
    <location>
        <position position="220"/>
    </location>
    <ligand>
        <name>Zn(2+)</name>
        <dbReference type="ChEBI" id="CHEBI:29105"/>
        <label>1</label>
    </ligand>
</feature>
<dbReference type="InterPro" id="IPR033739">
    <property type="entry name" value="M10A_MMP"/>
</dbReference>
<feature type="binding site" evidence="8">
    <location>
        <position position="205"/>
    </location>
    <ligand>
        <name>Zn(2+)</name>
        <dbReference type="ChEBI" id="CHEBI:29105"/>
        <label>1</label>
    </ligand>
</feature>
<comment type="cofactor">
    <cofactor evidence="8">
        <name>Ca(2+)</name>
        <dbReference type="ChEBI" id="CHEBI:29108"/>
    </cofactor>
    <text evidence="8">Can bind about 5 Ca(2+) ions per subunit.</text>
</comment>
<accession>A0AAE2CM30</accession>
<keyword evidence="3 8" id="KW-0479">Metal-binding</keyword>
<evidence type="ECO:0000256" key="1">
    <source>
        <dbReference type="ARBA" id="ARBA00009614"/>
    </source>
</evidence>
<evidence type="ECO:0000259" key="10">
    <source>
        <dbReference type="SMART" id="SM00235"/>
    </source>
</evidence>
<feature type="active site" evidence="7">
    <location>
        <position position="255"/>
    </location>
</feature>
<name>A0AAE2CM30_9LAMI</name>
<feature type="binding site" evidence="8">
    <location>
        <position position="232"/>
    </location>
    <ligand>
        <name>Ca(2+)</name>
        <dbReference type="ChEBI" id="CHEBI:29108"/>
        <label>3</label>
    </ligand>
</feature>
<protein>
    <submittedName>
        <fullName evidence="11">Metalloendoproteinase 5-MMP</fullName>
    </submittedName>
</protein>
<keyword evidence="2" id="KW-0645">Protease</keyword>
<comment type="similarity">
    <text evidence="1">Belongs to the peptidase M10A family. Matrix metalloproteinases (MMPs) subfamily.</text>
</comment>
<evidence type="ECO:0000256" key="8">
    <source>
        <dbReference type="PIRSR" id="PIRSR621190-2"/>
    </source>
</evidence>
<reference evidence="11" key="2">
    <citation type="journal article" date="2024" name="Plant">
        <title>Genomic evolution and insights into agronomic trait innovations of Sesamum species.</title>
        <authorList>
            <person name="Miao H."/>
            <person name="Wang L."/>
            <person name="Qu L."/>
            <person name="Liu H."/>
            <person name="Sun Y."/>
            <person name="Le M."/>
            <person name="Wang Q."/>
            <person name="Wei S."/>
            <person name="Zheng Y."/>
            <person name="Lin W."/>
            <person name="Duan Y."/>
            <person name="Cao H."/>
            <person name="Xiong S."/>
            <person name="Wang X."/>
            <person name="Wei L."/>
            <person name="Li C."/>
            <person name="Ma Q."/>
            <person name="Ju M."/>
            <person name="Zhao R."/>
            <person name="Li G."/>
            <person name="Mu C."/>
            <person name="Tian Q."/>
            <person name="Mei H."/>
            <person name="Zhang T."/>
            <person name="Gao T."/>
            <person name="Zhang H."/>
        </authorList>
    </citation>
    <scope>NUCLEOTIDE SEQUENCE</scope>
    <source>
        <strain evidence="11">3651</strain>
    </source>
</reference>
<dbReference type="PRINTS" id="PR00138">
    <property type="entry name" value="MATRIXIN"/>
</dbReference>
<feature type="binding site" evidence="8">
    <location>
        <position position="230"/>
    </location>
    <ligand>
        <name>Zn(2+)</name>
        <dbReference type="ChEBI" id="CHEBI:29105"/>
        <label>1</label>
    </ligand>
</feature>
<feature type="binding site" evidence="8">
    <location>
        <position position="272"/>
    </location>
    <ligand>
        <name>Zn(2+)</name>
        <dbReference type="ChEBI" id="CHEBI:29105"/>
        <label>2</label>
        <note>catalytic</note>
    </ligand>
</feature>
<feature type="domain" description="Peptidase metallopeptidase" evidence="10">
    <location>
        <begin position="145"/>
        <end position="298"/>
    </location>
</feature>
<feature type="binding site" evidence="8">
    <location>
        <position position="254"/>
    </location>
    <ligand>
        <name>Zn(2+)</name>
        <dbReference type="ChEBI" id="CHEBI:29105"/>
        <label>2</label>
        <note>catalytic</note>
    </ligand>
</feature>
<feature type="signal peptide" evidence="9">
    <location>
        <begin position="1"/>
        <end position="21"/>
    </location>
</feature>
<feature type="binding site" evidence="8">
    <location>
        <position position="258"/>
    </location>
    <ligand>
        <name>Zn(2+)</name>
        <dbReference type="ChEBI" id="CHEBI:29105"/>
        <label>2</label>
        <note>catalytic</note>
    </ligand>
</feature>
<keyword evidence="8" id="KW-0106">Calcium</keyword>
<proteinExistence type="inferred from homology"/>
<dbReference type="InterPro" id="IPR006026">
    <property type="entry name" value="Peptidase_Metallo"/>
</dbReference>
<feature type="chain" id="PRO_5041957934" evidence="9">
    <location>
        <begin position="22"/>
        <end position="298"/>
    </location>
</feature>
<dbReference type="GO" id="GO:0031012">
    <property type="term" value="C:extracellular matrix"/>
    <property type="evidence" value="ECO:0007669"/>
    <property type="project" value="InterPro"/>
</dbReference>
<evidence type="ECO:0000256" key="7">
    <source>
        <dbReference type="PIRSR" id="PIRSR621190-1"/>
    </source>
</evidence>
<dbReference type="EMBL" id="JACGWO010000005">
    <property type="protein sequence ID" value="KAK4427187.1"/>
    <property type="molecule type" value="Genomic_DNA"/>
</dbReference>
<keyword evidence="5 8" id="KW-0862">Zinc</keyword>
<evidence type="ECO:0000256" key="6">
    <source>
        <dbReference type="ARBA" id="ARBA00023049"/>
    </source>
</evidence>
<sequence length="298" mass="34358">MASKVLTYILLFYFHLYMIHAHQFKSIDKIPSPLKFLNQLSGVQKGDNVKGVSDLKKYLSYLGYLNYNINSNDQRPENNDIFNNSLELALRKYQKFYNLNITGTLDANTMAKMQEPRCGMPDFYNPNKSAVFPFHMISHFSFFPGHPKWRKRKLKYAFNRNMKEELKPPLEHALREWASATPFQFSRVSNLSQADIRISFFRGHHGDEQPFGSEDTGLAHTFAPPDGRVHFDAAQKWSSRGEKDAYDLQTVGLHELGHALGLGHTRIKKAIMFPIVNEGERKGLHDDDIKGIKALYKF</sequence>
<comment type="caution">
    <text evidence="11">The sequence shown here is derived from an EMBL/GenBank/DDBJ whole genome shotgun (WGS) entry which is preliminary data.</text>
</comment>
<dbReference type="Pfam" id="PF00413">
    <property type="entry name" value="Peptidase_M10"/>
    <property type="match status" value="1"/>
</dbReference>
<dbReference type="GO" id="GO:0030574">
    <property type="term" value="P:collagen catabolic process"/>
    <property type="evidence" value="ECO:0007669"/>
    <property type="project" value="TreeGrafter"/>
</dbReference>
<dbReference type="InterPro" id="IPR021190">
    <property type="entry name" value="Pept_M10A"/>
</dbReference>
<dbReference type="Pfam" id="PF01471">
    <property type="entry name" value="PG_binding_1"/>
    <property type="match status" value="1"/>
</dbReference>
<dbReference type="PANTHER" id="PTHR10201">
    <property type="entry name" value="MATRIX METALLOPROTEINASE"/>
    <property type="match status" value="1"/>
</dbReference>
<gene>
    <name evidence="11" type="ORF">Salat_1487600</name>
</gene>
<dbReference type="GO" id="GO:0004222">
    <property type="term" value="F:metalloendopeptidase activity"/>
    <property type="evidence" value="ECO:0007669"/>
    <property type="project" value="InterPro"/>
</dbReference>
<evidence type="ECO:0000313" key="11">
    <source>
        <dbReference type="EMBL" id="KAK4427187.1"/>
    </source>
</evidence>
<keyword evidence="12" id="KW-1185">Reference proteome</keyword>
<organism evidence="11 12">
    <name type="scientific">Sesamum alatum</name>
    <dbReference type="NCBI Taxonomy" id="300844"/>
    <lineage>
        <taxon>Eukaryota</taxon>
        <taxon>Viridiplantae</taxon>
        <taxon>Streptophyta</taxon>
        <taxon>Embryophyta</taxon>
        <taxon>Tracheophyta</taxon>
        <taxon>Spermatophyta</taxon>
        <taxon>Magnoliopsida</taxon>
        <taxon>eudicotyledons</taxon>
        <taxon>Gunneridae</taxon>
        <taxon>Pentapetalae</taxon>
        <taxon>asterids</taxon>
        <taxon>lamiids</taxon>
        <taxon>Lamiales</taxon>
        <taxon>Pedaliaceae</taxon>
        <taxon>Sesamum</taxon>
    </lineage>
</organism>
<evidence type="ECO:0000256" key="5">
    <source>
        <dbReference type="ARBA" id="ARBA00022833"/>
    </source>
</evidence>
<feature type="binding site" evidence="8">
    <location>
        <position position="195"/>
    </location>
    <ligand>
        <name>Ca(2+)</name>
        <dbReference type="ChEBI" id="CHEBI:29108"/>
        <label>2</label>
    </ligand>
</feature>
<dbReference type="Gene3D" id="3.40.390.10">
    <property type="entry name" value="Collagenase (Catalytic Domain)"/>
    <property type="match status" value="1"/>
</dbReference>
<dbReference type="PANTHER" id="PTHR10201:SF213">
    <property type="entry name" value="METALLOENDOPROTEINASE 2-MMP-LIKE"/>
    <property type="match status" value="1"/>
</dbReference>
<dbReference type="InterPro" id="IPR036365">
    <property type="entry name" value="PGBD-like_sf"/>
</dbReference>
<evidence type="ECO:0000256" key="4">
    <source>
        <dbReference type="ARBA" id="ARBA00022801"/>
    </source>
</evidence>
<dbReference type="AlphaFoldDB" id="A0AAE2CM30"/>
<dbReference type="Proteomes" id="UP001293254">
    <property type="component" value="Unassembled WGS sequence"/>
</dbReference>
<evidence type="ECO:0000256" key="3">
    <source>
        <dbReference type="ARBA" id="ARBA00022723"/>
    </source>
</evidence>
<keyword evidence="9" id="KW-0732">Signal</keyword>
<dbReference type="SUPFAM" id="SSF55486">
    <property type="entry name" value="Metalloproteases ('zincins'), catalytic domain"/>
    <property type="match status" value="1"/>
</dbReference>
<dbReference type="InterPro" id="IPR002477">
    <property type="entry name" value="Peptidoglycan-bd-like"/>
</dbReference>
<dbReference type="GO" id="GO:0006508">
    <property type="term" value="P:proteolysis"/>
    <property type="evidence" value="ECO:0007669"/>
    <property type="project" value="UniProtKB-KW"/>
</dbReference>
<evidence type="ECO:0000256" key="9">
    <source>
        <dbReference type="SAM" id="SignalP"/>
    </source>
</evidence>
<dbReference type="SUPFAM" id="SSF47090">
    <property type="entry name" value="PGBD-like"/>
    <property type="match status" value="1"/>
</dbReference>